<proteinExistence type="predicted"/>
<accession>A0A0D3L1J6</accession>
<feature type="signal peptide" evidence="1">
    <location>
        <begin position="1"/>
        <end position="16"/>
    </location>
</feature>
<organism evidence="2 3">
    <name type="scientific">Emiliania huxleyi (strain CCMP1516)</name>
    <dbReference type="NCBI Taxonomy" id="280463"/>
    <lineage>
        <taxon>Eukaryota</taxon>
        <taxon>Haptista</taxon>
        <taxon>Haptophyta</taxon>
        <taxon>Prymnesiophyceae</taxon>
        <taxon>Isochrysidales</taxon>
        <taxon>Noelaerhabdaceae</taxon>
        <taxon>Emiliania</taxon>
    </lineage>
</organism>
<dbReference type="PaxDb" id="2903-EOD41881"/>
<dbReference type="GeneID" id="17287151"/>
<feature type="chain" id="PRO_5044244395" evidence="1">
    <location>
        <begin position="17"/>
        <end position="186"/>
    </location>
</feature>
<sequence length="186" mass="19615">MRLLLLLVAVSLSVSARPSAHVRPSPLRRVVFSGEKKVALKPAAAVKSSAAEVREAAATYGTRPSPLRRAVFGRSSSRLRDLVMMDVDPSAWDGAPVSATASKKVALEAAAVEVREAASAFGGDTAKFAERWAAKLARSGTLASSSDFQLLEECLVSEGSPECLRLEEGIKKMTALAGSEWDGTNS</sequence>
<dbReference type="KEGG" id="ehx:EMIHUDRAFT_431854"/>
<evidence type="ECO:0000313" key="3">
    <source>
        <dbReference type="Proteomes" id="UP000013827"/>
    </source>
</evidence>
<dbReference type="Proteomes" id="UP000013827">
    <property type="component" value="Unassembled WGS sequence"/>
</dbReference>
<evidence type="ECO:0000256" key="1">
    <source>
        <dbReference type="SAM" id="SignalP"/>
    </source>
</evidence>
<dbReference type="RefSeq" id="XP_005794310.1">
    <property type="nucleotide sequence ID" value="XM_005794253.1"/>
</dbReference>
<dbReference type="HOGENOM" id="CLU_1457012_0_0_1"/>
<name>A0A0D3L1J6_EMIH1</name>
<dbReference type="AlphaFoldDB" id="A0A0D3L1J6"/>
<evidence type="ECO:0000313" key="2">
    <source>
        <dbReference type="EnsemblProtists" id="EOD41881"/>
    </source>
</evidence>
<keyword evidence="3" id="KW-1185">Reference proteome</keyword>
<keyword evidence="1" id="KW-0732">Signal</keyword>
<dbReference type="EnsemblProtists" id="EOD41881">
    <property type="protein sequence ID" value="EOD41881"/>
    <property type="gene ID" value="EMIHUDRAFT_431854"/>
</dbReference>
<reference evidence="2" key="2">
    <citation type="submission" date="2024-10" db="UniProtKB">
        <authorList>
            <consortium name="EnsemblProtists"/>
        </authorList>
    </citation>
    <scope>IDENTIFICATION</scope>
</reference>
<reference evidence="3" key="1">
    <citation type="journal article" date="2013" name="Nature">
        <title>Pan genome of the phytoplankton Emiliania underpins its global distribution.</title>
        <authorList>
            <person name="Read B.A."/>
            <person name="Kegel J."/>
            <person name="Klute M.J."/>
            <person name="Kuo A."/>
            <person name="Lefebvre S.C."/>
            <person name="Maumus F."/>
            <person name="Mayer C."/>
            <person name="Miller J."/>
            <person name="Monier A."/>
            <person name="Salamov A."/>
            <person name="Young J."/>
            <person name="Aguilar M."/>
            <person name="Claverie J.M."/>
            <person name="Frickenhaus S."/>
            <person name="Gonzalez K."/>
            <person name="Herman E.K."/>
            <person name="Lin Y.C."/>
            <person name="Napier J."/>
            <person name="Ogata H."/>
            <person name="Sarno A.F."/>
            <person name="Shmutz J."/>
            <person name="Schroeder D."/>
            <person name="de Vargas C."/>
            <person name="Verret F."/>
            <person name="von Dassow P."/>
            <person name="Valentin K."/>
            <person name="Van de Peer Y."/>
            <person name="Wheeler G."/>
            <person name="Dacks J.B."/>
            <person name="Delwiche C.F."/>
            <person name="Dyhrman S.T."/>
            <person name="Glockner G."/>
            <person name="John U."/>
            <person name="Richards T."/>
            <person name="Worden A.Z."/>
            <person name="Zhang X."/>
            <person name="Grigoriev I.V."/>
            <person name="Allen A.E."/>
            <person name="Bidle K."/>
            <person name="Borodovsky M."/>
            <person name="Bowler C."/>
            <person name="Brownlee C."/>
            <person name="Cock J.M."/>
            <person name="Elias M."/>
            <person name="Gladyshev V.N."/>
            <person name="Groth M."/>
            <person name="Guda C."/>
            <person name="Hadaegh A."/>
            <person name="Iglesias-Rodriguez M.D."/>
            <person name="Jenkins J."/>
            <person name="Jones B.M."/>
            <person name="Lawson T."/>
            <person name="Leese F."/>
            <person name="Lindquist E."/>
            <person name="Lobanov A."/>
            <person name="Lomsadze A."/>
            <person name="Malik S.B."/>
            <person name="Marsh M.E."/>
            <person name="Mackinder L."/>
            <person name="Mock T."/>
            <person name="Mueller-Roeber B."/>
            <person name="Pagarete A."/>
            <person name="Parker M."/>
            <person name="Probert I."/>
            <person name="Quesneville H."/>
            <person name="Raines C."/>
            <person name="Rensing S.A."/>
            <person name="Riano-Pachon D.M."/>
            <person name="Richier S."/>
            <person name="Rokitta S."/>
            <person name="Shiraiwa Y."/>
            <person name="Soanes D.M."/>
            <person name="van der Giezen M."/>
            <person name="Wahlund T.M."/>
            <person name="Williams B."/>
            <person name="Wilson W."/>
            <person name="Wolfe G."/>
            <person name="Wurch L.L."/>
        </authorList>
    </citation>
    <scope>NUCLEOTIDE SEQUENCE</scope>
</reference>
<protein>
    <submittedName>
        <fullName evidence="2">Uncharacterized protein</fullName>
    </submittedName>
</protein>